<evidence type="ECO:0000256" key="6">
    <source>
        <dbReference type="ARBA" id="ARBA00022801"/>
    </source>
</evidence>
<dbReference type="FunFam" id="1.10.340.30:FF:000001">
    <property type="entry name" value="Endonuclease III"/>
    <property type="match status" value="1"/>
</dbReference>
<comment type="similarity">
    <text evidence="2">Belongs to the Nth/MutY family.</text>
</comment>
<gene>
    <name evidence="15" type="ORF">UFOPK1826_00867</name>
    <name evidence="16" type="ORF">UFOPK2292_00377</name>
</gene>
<accession>A0A6J6GRV1</accession>
<keyword evidence="4" id="KW-0479">Metal-binding</keyword>
<evidence type="ECO:0000256" key="1">
    <source>
        <dbReference type="ARBA" id="ARBA00001966"/>
    </source>
</evidence>
<dbReference type="PANTHER" id="PTHR10359:SF18">
    <property type="entry name" value="ENDONUCLEASE III"/>
    <property type="match status" value="1"/>
</dbReference>
<dbReference type="InterPro" id="IPR003651">
    <property type="entry name" value="Endonuclease3_FeS-loop_motif"/>
</dbReference>
<evidence type="ECO:0000256" key="4">
    <source>
        <dbReference type="ARBA" id="ARBA00022723"/>
    </source>
</evidence>
<keyword evidence="8" id="KW-0411">Iron-sulfur</keyword>
<dbReference type="FunFam" id="1.10.1670.10:FF:000001">
    <property type="entry name" value="Endonuclease III"/>
    <property type="match status" value="1"/>
</dbReference>
<dbReference type="PANTHER" id="PTHR10359">
    <property type="entry name" value="A/G-SPECIFIC ADENINE GLYCOSYLASE/ENDONUCLEASE III"/>
    <property type="match status" value="1"/>
</dbReference>
<evidence type="ECO:0000256" key="7">
    <source>
        <dbReference type="ARBA" id="ARBA00023004"/>
    </source>
</evidence>
<evidence type="ECO:0000256" key="5">
    <source>
        <dbReference type="ARBA" id="ARBA00022763"/>
    </source>
</evidence>
<evidence type="ECO:0000256" key="9">
    <source>
        <dbReference type="ARBA" id="ARBA00023125"/>
    </source>
</evidence>
<dbReference type="HAMAP" id="MF_00942">
    <property type="entry name" value="Nth"/>
    <property type="match status" value="1"/>
</dbReference>
<evidence type="ECO:0000256" key="2">
    <source>
        <dbReference type="ARBA" id="ARBA00008343"/>
    </source>
</evidence>
<organism evidence="15">
    <name type="scientific">freshwater metagenome</name>
    <dbReference type="NCBI Taxonomy" id="449393"/>
    <lineage>
        <taxon>unclassified sequences</taxon>
        <taxon>metagenomes</taxon>
        <taxon>ecological metagenomes</taxon>
    </lineage>
</organism>
<evidence type="ECO:0000256" key="3">
    <source>
        <dbReference type="ARBA" id="ARBA00022485"/>
    </source>
</evidence>
<keyword evidence="3" id="KW-0004">4Fe-4S</keyword>
<dbReference type="SMART" id="SM00525">
    <property type="entry name" value="FES"/>
    <property type="match status" value="1"/>
</dbReference>
<evidence type="ECO:0000313" key="16">
    <source>
        <dbReference type="EMBL" id="CAB4662925.1"/>
    </source>
</evidence>
<dbReference type="Pfam" id="PF00633">
    <property type="entry name" value="HHH"/>
    <property type="match status" value="1"/>
</dbReference>
<feature type="region of interest" description="Disordered" evidence="13">
    <location>
        <begin position="211"/>
        <end position="246"/>
    </location>
</feature>
<keyword evidence="6" id="KW-0378">Hydrolase</keyword>
<evidence type="ECO:0000259" key="14">
    <source>
        <dbReference type="SMART" id="SM00478"/>
    </source>
</evidence>
<dbReference type="Gene3D" id="1.10.340.30">
    <property type="entry name" value="Hypothetical protein, domain 2"/>
    <property type="match status" value="1"/>
</dbReference>
<dbReference type="Pfam" id="PF00730">
    <property type="entry name" value="HhH-GPD"/>
    <property type="match status" value="1"/>
</dbReference>
<sequence length="246" mass="27362">MAVKKTELSKRATDVLRLLKREYPVAICELTHESAFQLLAATILSAQCTDVRVNMVTPALFDSYPTPAKLAKAEVAHVEQLVRSTGFYQTKAKNLVGMASQVMSRFDGEVPREIEDLITLPGVGRKTANVLRSVVFDLPGLPVDTHVGRLSRRLGLTKLEDPVKVEYELNAMLPPPEWGQFSLRLILHGRRVCDAKKPKCEECLLEKLCPSSNLPTKKPVKKSVKKPAKRLGKTVIKKAKKKVAKK</sequence>
<dbReference type="PROSITE" id="PS00764">
    <property type="entry name" value="ENDONUCLEASE_III_1"/>
    <property type="match status" value="1"/>
</dbReference>
<protein>
    <submittedName>
        <fullName evidence="15">Unannotated protein</fullName>
    </submittedName>
</protein>
<evidence type="ECO:0000256" key="13">
    <source>
        <dbReference type="SAM" id="MobiDB-lite"/>
    </source>
</evidence>
<name>A0A6J6GRV1_9ZZZZ</name>
<dbReference type="PIRSF" id="PIRSF001435">
    <property type="entry name" value="Nth"/>
    <property type="match status" value="1"/>
</dbReference>
<dbReference type="Gene3D" id="1.10.1670.10">
    <property type="entry name" value="Helix-hairpin-Helix base-excision DNA repair enzymes (C-terminal)"/>
    <property type="match status" value="1"/>
</dbReference>
<dbReference type="GO" id="GO:0046872">
    <property type="term" value="F:metal ion binding"/>
    <property type="evidence" value="ECO:0007669"/>
    <property type="project" value="UniProtKB-KW"/>
</dbReference>
<keyword evidence="10" id="KW-0234">DNA repair</keyword>
<dbReference type="NCBIfam" id="TIGR01083">
    <property type="entry name" value="nth"/>
    <property type="match status" value="1"/>
</dbReference>
<dbReference type="InterPro" id="IPR023170">
    <property type="entry name" value="HhH_base_excis_C"/>
</dbReference>
<keyword evidence="7" id="KW-0408">Iron</keyword>
<keyword evidence="5" id="KW-0227">DNA damage</keyword>
<keyword evidence="9" id="KW-0238">DNA-binding</keyword>
<dbReference type="GO" id="GO:0016829">
    <property type="term" value="F:lyase activity"/>
    <property type="evidence" value="ECO:0007669"/>
    <property type="project" value="UniProtKB-KW"/>
</dbReference>
<dbReference type="AlphaFoldDB" id="A0A6J6GRV1"/>
<evidence type="ECO:0000256" key="11">
    <source>
        <dbReference type="ARBA" id="ARBA00023239"/>
    </source>
</evidence>
<dbReference type="GO" id="GO:0019104">
    <property type="term" value="F:DNA N-glycosylase activity"/>
    <property type="evidence" value="ECO:0007669"/>
    <property type="project" value="TreeGrafter"/>
</dbReference>
<feature type="domain" description="HhH-GPD" evidence="14">
    <location>
        <begin position="44"/>
        <end position="191"/>
    </location>
</feature>
<dbReference type="InterPro" id="IPR000445">
    <property type="entry name" value="HhH_motif"/>
</dbReference>
<dbReference type="GO" id="GO:0051539">
    <property type="term" value="F:4 iron, 4 sulfur cluster binding"/>
    <property type="evidence" value="ECO:0007669"/>
    <property type="project" value="UniProtKB-KW"/>
</dbReference>
<evidence type="ECO:0000256" key="10">
    <source>
        <dbReference type="ARBA" id="ARBA00023204"/>
    </source>
</evidence>
<dbReference type="EMBL" id="CAEZUN010000099">
    <property type="protein sequence ID" value="CAB4603866.1"/>
    <property type="molecule type" value="Genomic_DNA"/>
</dbReference>
<evidence type="ECO:0000256" key="12">
    <source>
        <dbReference type="ARBA" id="ARBA00023295"/>
    </source>
</evidence>
<proteinExistence type="inferred from homology"/>
<dbReference type="GO" id="GO:0006285">
    <property type="term" value="P:base-excision repair, AP site formation"/>
    <property type="evidence" value="ECO:0007669"/>
    <property type="project" value="TreeGrafter"/>
</dbReference>
<evidence type="ECO:0000256" key="8">
    <source>
        <dbReference type="ARBA" id="ARBA00023014"/>
    </source>
</evidence>
<dbReference type="InterPro" id="IPR003265">
    <property type="entry name" value="HhH-GPD_domain"/>
</dbReference>
<dbReference type="GO" id="GO:0003906">
    <property type="term" value="F:DNA-(apurinic or apyrimidinic site) endonuclease activity"/>
    <property type="evidence" value="ECO:0007669"/>
    <property type="project" value="InterPro"/>
</dbReference>
<comment type="cofactor">
    <cofactor evidence="1">
        <name>[4Fe-4S] cluster</name>
        <dbReference type="ChEBI" id="CHEBI:49883"/>
    </cofactor>
</comment>
<evidence type="ECO:0000313" key="15">
    <source>
        <dbReference type="EMBL" id="CAB4603866.1"/>
    </source>
</evidence>
<keyword evidence="12" id="KW-0326">Glycosidase</keyword>
<reference evidence="15" key="1">
    <citation type="submission" date="2020-05" db="EMBL/GenBank/DDBJ databases">
        <authorList>
            <person name="Chiriac C."/>
            <person name="Salcher M."/>
            <person name="Ghai R."/>
            <person name="Kavagutti S V."/>
        </authorList>
    </citation>
    <scope>NUCLEOTIDE SEQUENCE</scope>
</reference>
<dbReference type="SMART" id="SM00478">
    <property type="entry name" value="ENDO3c"/>
    <property type="match status" value="1"/>
</dbReference>
<dbReference type="InterPro" id="IPR011257">
    <property type="entry name" value="DNA_glycosylase"/>
</dbReference>
<dbReference type="CDD" id="cd00056">
    <property type="entry name" value="ENDO3c"/>
    <property type="match status" value="1"/>
</dbReference>
<feature type="compositionally biased region" description="Basic residues" evidence="13">
    <location>
        <begin position="218"/>
        <end position="246"/>
    </location>
</feature>
<dbReference type="GO" id="GO:0003677">
    <property type="term" value="F:DNA binding"/>
    <property type="evidence" value="ECO:0007669"/>
    <property type="project" value="UniProtKB-KW"/>
</dbReference>
<keyword evidence="11" id="KW-0456">Lyase</keyword>
<dbReference type="SUPFAM" id="SSF48150">
    <property type="entry name" value="DNA-glycosylase"/>
    <property type="match status" value="1"/>
</dbReference>
<dbReference type="InterPro" id="IPR005759">
    <property type="entry name" value="Nth"/>
</dbReference>
<dbReference type="EMBL" id="CAEZWU010000040">
    <property type="protein sequence ID" value="CAB4662925.1"/>
    <property type="molecule type" value="Genomic_DNA"/>
</dbReference>
<dbReference type="InterPro" id="IPR004035">
    <property type="entry name" value="Endouclease-III_FeS-bd_BS"/>
</dbReference>